<evidence type="ECO:0000256" key="1">
    <source>
        <dbReference type="ARBA" id="ARBA00023172"/>
    </source>
</evidence>
<dbReference type="InterPro" id="IPR011010">
    <property type="entry name" value="DNA_brk_join_enz"/>
</dbReference>
<keyword evidence="3" id="KW-1185">Reference proteome</keyword>
<dbReference type="AlphaFoldDB" id="A0A812IVK0"/>
<dbReference type="GO" id="GO:0006310">
    <property type="term" value="P:DNA recombination"/>
    <property type="evidence" value="ECO:0007669"/>
    <property type="project" value="UniProtKB-KW"/>
</dbReference>
<dbReference type="Gene3D" id="1.10.443.10">
    <property type="entry name" value="Intergrase catalytic core"/>
    <property type="match status" value="1"/>
</dbReference>
<dbReference type="EMBL" id="CAJNIZ010001253">
    <property type="protein sequence ID" value="CAE7186703.1"/>
    <property type="molecule type" value="Genomic_DNA"/>
</dbReference>
<dbReference type="InterPro" id="IPR013762">
    <property type="entry name" value="Integrase-like_cat_sf"/>
</dbReference>
<feature type="non-terminal residue" evidence="2">
    <location>
        <position position="652"/>
    </location>
</feature>
<keyword evidence="1" id="KW-0233">DNA recombination</keyword>
<gene>
    <name evidence="2" type="ORF">SPIL2461_LOCUS1300</name>
</gene>
<reference evidence="2" key="1">
    <citation type="submission" date="2021-02" db="EMBL/GenBank/DDBJ databases">
        <authorList>
            <person name="Dougan E. K."/>
            <person name="Rhodes N."/>
            <person name="Thang M."/>
            <person name="Chan C."/>
        </authorList>
    </citation>
    <scope>NUCLEOTIDE SEQUENCE</scope>
</reference>
<sequence>MNAVFQDSQLRPLDKVIRLSRDSINELQSLLWLAPLFVSDLRCSCVPSLFALDASPFASGMVSAPLAESIVAELWRHGEQRGYYTRLESPATATLRELGLETEAAFGAAPVDHPSLDVPVPASLREGFLFDCVELFSGETHWTDAHARAGLHCHAGFDTSHPRRRFSDLSDRAVFSEVLALAARRVVREWRCGPPCLTFGTLRRPRIRSKLYPSGFNPDDPLTALRNLLARRVAFLCCIIALTGQFFSIEQMAAGSLQHKNGIQQSIPLSARLSSLEEVDSELALELPPGFDEITADSREFFDDPEWIGELADSLPFKELLRYRFSRPGHINVLETRTFKSWLKWCAKRHPNSRMLALMDSRVLLGASSKGRSSSPALSRVLRSSVPYILGGRLYPAGLHVYSAKNRSDGPPAGLPSQGLPRLSRFGSRTFAKAGLPRYLLVYAITAVQDSHPHLRNQLTPAWQIDKKWQQAEPGECRPVISKPVLLAAVSVAILWNWHDWAAITLIGFLCMLHPSEFIALTRGDLILPSDALSSDRVAYVYIRNPKTARFARRQHCRLEDSLTLSFLEALFTHVPLDQKLFRASMSAYRNEWNAVMARLEVPHTLAQRGATPGVLRGSGATFLYLEAEDLPLVAWRGRWARTKTVEFYLQE</sequence>
<dbReference type="OrthoDB" id="441335at2759"/>
<dbReference type="GO" id="GO:0003677">
    <property type="term" value="F:DNA binding"/>
    <property type="evidence" value="ECO:0007669"/>
    <property type="project" value="InterPro"/>
</dbReference>
<dbReference type="SUPFAM" id="SSF56349">
    <property type="entry name" value="DNA breaking-rejoining enzymes"/>
    <property type="match status" value="1"/>
</dbReference>
<protein>
    <submittedName>
        <fullName evidence="2">Uncharacterized protein</fullName>
    </submittedName>
</protein>
<name>A0A812IVK0_SYMPI</name>
<comment type="caution">
    <text evidence="2">The sequence shown here is derived from an EMBL/GenBank/DDBJ whole genome shotgun (WGS) entry which is preliminary data.</text>
</comment>
<accession>A0A812IVK0</accession>
<proteinExistence type="predicted"/>
<organism evidence="2 3">
    <name type="scientific">Symbiodinium pilosum</name>
    <name type="common">Dinoflagellate</name>
    <dbReference type="NCBI Taxonomy" id="2952"/>
    <lineage>
        <taxon>Eukaryota</taxon>
        <taxon>Sar</taxon>
        <taxon>Alveolata</taxon>
        <taxon>Dinophyceae</taxon>
        <taxon>Suessiales</taxon>
        <taxon>Symbiodiniaceae</taxon>
        <taxon>Symbiodinium</taxon>
    </lineage>
</organism>
<dbReference type="GO" id="GO:0015074">
    <property type="term" value="P:DNA integration"/>
    <property type="evidence" value="ECO:0007669"/>
    <property type="project" value="InterPro"/>
</dbReference>
<evidence type="ECO:0000313" key="3">
    <source>
        <dbReference type="Proteomes" id="UP000649617"/>
    </source>
</evidence>
<dbReference type="Proteomes" id="UP000649617">
    <property type="component" value="Unassembled WGS sequence"/>
</dbReference>
<evidence type="ECO:0000313" key="2">
    <source>
        <dbReference type="EMBL" id="CAE7186703.1"/>
    </source>
</evidence>